<dbReference type="EMBL" id="JBDJPC010000003">
    <property type="protein sequence ID" value="KAL1509096.1"/>
    <property type="molecule type" value="Genomic_DNA"/>
</dbReference>
<keyword evidence="2" id="KW-1185">Reference proteome</keyword>
<evidence type="ECO:0000313" key="2">
    <source>
        <dbReference type="Proteomes" id="UP001566132"/>
    </source>
</evidence>
<comment type="caution">
    <text evidence="1">The sequence shown here is derived from an EMBL/GenBank/DDBJ whole genome shotgun (WGS) entry which is preliminary data.</text>
</comment>
<protein>
    <submittedName>
        <fullName evidence="1">Uncharacterized protein</fullName>
    </submittedName>
</protein>
<evidence type="ECO:0000313" key="1">
    <source>
        <dbReference type="EMBL" id="KAL1509096.1"/>
    </source>
</evidence>
<proteinExistence type="predicted"/>
<gene>
    <name evidence="1" type="ORF">ABEB36_003890</name>
</gene>
<name>A0ABD1F461_HYPHA</name>
<dbReference type="Proteomes" id="UP001566132">
    <property type="component" value="Unassembled WGS sequence"/>
</dbReference>
<accession>A0ABD1F461</accession>
<dbReference type="AlphaFoldDB" id="A0ABD1F461"/>
<reference evidence="1 2" key="1">
    <citation type="submission" date="2024-05" db="EMBL/GenBank/DDBJ databases">
        <title>Genetic variation in Jamaican populations of the coffee berry borer (Hypothenemus hampei).</title>
        <authorList>
            <person name="Errbii M."/>
            <person name="Myrie A."/>
        </authorList>
    </citation>
    <scope>NUCLEOTIDE SEQUENCE [LARGE SCALE GENOMIC DNA]</scope>
    <source>
        <strain evidence="1">JA-Hopewell-2020-01-JO</strain>
        <tissue evidence="1">Whole body</tissue>
    </source>
</reference>
<organism evidence="1 2">
    <name type="scientific">Hypothenemus hampei</name>
    <name type="common">Coffee berry borer</name>
    <dbReference type="NCBI Taxonomy" id="57062"/>
    <lineage>
        <taxon>Eukaryota</taxon>
        <taxon>Metazoa</taxon>
        <taxon>Ecdysozoa</taxon>
        <taxon>Arthropoda</taxon>
        <taxon>Hexapoda</taxon>
        <taxon>Insecta</taxon>
        <taxon>Pterygota</taxon>
        <taxon>Neoptera</taxon>
        <taxon>Endopterygota</taxon>
        <taxon>Coleoptera</taxon>
        <taxon>Polyphaga</taxon>
        <taxon>Cucujiformia</taxon>
        <taxon>Curculionidae</taxon>
        <taxon>Scolytinae</taxon>
        <taxon>Hypothenemus</taxon>
    </lineage>
</organism>
<sequence>MTDPTFLSTNQKNYKWPYPKTLVPSPSQPPIKTKPNNFYVAKLVEPYCHCIYHLYEPEMGRYMKLAEKEKGLWEELNILKKRMAVLVSDILDHPCDTDDEKMKTIYETDYVKRGLNLVQYRKLMPAIDSPVGVPVKSETIGLGRGYKDPTKFRYSQIQKPFVDICDPISFIRTPTLVDEWFAHRTGSTEYQDTYNKMGLNILKSSQQYAEPLPSSRRKPDERC</sequence>